<evidence type="ECO:0000313" key="13">
    <source>
        <dbReference type="Proteomes" id="UP000542342"/>
    </source>
</evidence>
<dbReference type="NCBIfam" id="TIGR00229">
    <property type="entry name" value="sensory_box"/>
    <property type="match status" value="1"/>
</dbReference>
<evidence type="ECO:0000256" key="3">
    <source>
        <dbReference type="ARBA" id="ARBA00022553"/>
    </source>
</evidence>
<dbReference type="PRINTS" id="PR00344">
    <property type="entry name" value="BCTRLSENSOR"/>
</dbReference>
<organism evidence="12 13">
    <name type="scientific">Thermogemmata fonticola</name>
    <dbReference type="NCBI Taxonomy" id="2755323"/>
    <lineage>
        <taxon>Bacteria</taxon>
        <taxon>Pseudomonadati</taxon>
        <taxon>Planctomycetota</taxon>
        <taxon>Planctomycetia</taxon>
        <taxon>Gemmatales</taxon>
        <taxon>Gemmataceae</taxon>
        <taxon>Thermogemmata</taxon>
    </lineage>
</organism>
<feature type="domain" description="Response regulatory" evidence="9">
    <location>
        <begin position="729"/>
        <end position="844"/>
    </location>
</feature>
<feature type="coiled-coil region" evidence="5">
    <location>
        <begin position="316"/>
        <end position="343"/>
    </location>
</feature>
<evidence type="ECO:0000259" key="8">
    <source>
        <dbReference type="PROSITE" id="PS50109"/>
    </source>
</evidence>
<feature type="region of interest" description="Disordered" evidence="6">
    <location>
        <begin position="702"/>
        <end position="727"/>
    </location>
</feature>
<dbReference type="PANTHER" id="PTHR43065">
    <property type="entry name" value="SENSOR HISTIDINE KINASE"/>
    <property type="match status" value="1"/>
</dbReference>
<dbReference type="InterPro" id="IPR000700">
    <property type="entry name" value="PAS-assoc_C"/>
</dbReference>
<dbReference type="InterPro" id="IPR003594">
    <property type="entry name" value="HATPase_dom"/>
</dbReference>
<dbReference type="EMBL" id="JACEFB010000007">
    <property type="protein sequence ID" value="MBA2226713.1"/>
    <property type="molecule type" value="Genomic_DNA"/>
</dbReference>
<name>A0A7V9AC34_9BACT</name>
<dbReference type="SMART" id="SM00387">
    <property type="entry name" value="HATPase_c"/>
    <property type="match status" value="1"/>
</dbReference>
<keyword evidence="5" id="KW-0175">Coiled coil</keyword>
<evidence type="ECO:0000259" key="11">
    <source>
        <dbReference type="PROSITE" id="PS50113"/>
    </source>
</evidence>
<dbReference type="PROSITE" id="PS50113">
    <property type="entry name" value="PAC"/>
    <property type="match status" value="1"/>
</dbReference>
<dbReference type="Proteomes" id="UP000542342">
    <property type="component" value="Unassembled WGS sequence"/>
</dbReference>
<dbReference type="PROSITE" id="PS50110">
    <property type="entry name" value="RESPONSE_REGULATORY"/>
    <property type="match status" value="1"/>
</dbReference>
<dbReference type="PROSITE" id="PS50112">
    <property type="entry name" value="PAS"/>
    <property type="match status" value="1"/>
</dbReference>
<evidence type="ECO:0000256" key="6">
    <source>
        <dbReference type="SAM" id="MobiDB-lite"/>
    </source>
</evidence>
<feature type="domain" description="PAS" evidence="10">
    <location>
        <begin position="333"/>
        <end position="403"/>
    </location>
</feature>
<dbReference type="Pfam" id="PF00072">
    <property type="entry name" value="Response_reg"/>
    <property type="match status" value="1"/>
</dbReference>
<dbReference type="Gene3D" id="3.40.50.2300">
    <property type="match status" value="1"/>
</dbReference>
<evidence type="ECO:0000259" key="9">
    <source>
        <dbReference type="PROSITE" id="PS50110"/>
    </source>
</evidence>
<feature type="transmembrane region" description="Helical" evidence="7">
    <location>
        <begin position="47"/>
        <end position="68"/>
    </location>
</feature>
<dbReference type="Gene3D" id="3.30.450.20">
    <property type="entry name" value="PAS domain"/>
    <property type="match status" value="1"/>
</dbReference>
<dbReference type="Pfam" id="PF02518">
    <property type="entry name" value="HATPase_c"/>
    <property type="match status" value="1"/>
</dbReference>
<evidence type="ECO:0000256" key="2">
    <source>
        <dbReference type="ARBA" id="ARBA00012438"/>
    </source>
</evidence>
<feature type="modified residue" description="4-aspartylphosphate" evidence="4">
    <location>
        <position position="780"/>
    </location>
</feature>
<feature type="compositionally biased region" description="Polar residues" evidence="6">
    <location>
        <begin position="855"/>
        <end position="873"/>
    </location>
</feature>
<dbReference type="RefSeq" id="WP_194538157.1">
    <property type="nucleotide sequence ID" value="NZ_JACEFB010000007.1"/>
</dbReference>
<dbReference type="SUPFAM" id="SSF52172">
    <property type="entry name" value="CheY-like"/>
    <property type="match status" value="1"/>
</dbReference>
<dbReference type="InterPro" id="IPR011006">
    <property type="entry name" value="CheY-like_superfamily"/>
</dbReference>
<dbReference type="Pfam" id="PF08448">
    <property type="entry name" value="PAS_4"/>
    <property type="match status" value="1"/>
</dbReference>
<dbReference type="CDD" id="cd00130">
    <property type="entry name" value="PAS"/>
    <property type="match status" value="1"/>
</dbReference>
<accession>A0A7V9AC34</accession>
<comment type="catalytic activity">
    <reaction evidence="1">
        <text>ATP + protein L-histidine = ADP + protein N-phospho-L-histidine.</text>
        <dbReference type="EC" id="2.7.13.3"/>
    </reaction>
</comment>
<dbReference type="SMART" id="SM00091">
    <property type="entry name" value="PAS"/>
    <property type="match status" value="1"/>
</dbReference>
<dbReference type="InterPro" id="IPR036890">
    <property type="entry name" value="HATPase_C_sf"/>
</dbReference>
<feature type="domain" description="PAC" evidence="11">
    <location>
        <begin position="392"/>
        <end position="458"/>
    </location>
</feature>
<keyword evidence="13" id="KW-1185">Reference proteome</keyword>
<gene>
    <name evidence="12" type="ORF">H0921_11135</name>
</gene>
<comment type="caution">
    <text evidence="12">The sequence shown here is derived from an EMBL/GenBank/DDBJ whole genome shotgun (WGS) entry which is preliminary data.</text>
</comment>
<dbReference type="CDD" id="cd00082">
    <property type="entry name" value="HisKA"/>
    <property type="match status" value="1"/>
</dbReference>
<feature type="region of interest" description="Disordered" evidence="6">
    <location>
        <begin position="848"/>
        <end position="873"/>
    </location>
</feature>
<keyword evidence="7" id="KW-1133">Transmembrane helix</keyword>
<evidence type="ECO:0000256" key="4">
    <source>
        <dbReference type="PROSITE-ProRule" id="PRU00169"/>
    </source>
</evidence>
<dbReference type="EC" id="2.7.13.3" evidence="2"/>
<evidence type="ECO:0000256" key="5">
    <source>
        <dbReference type="SAM" id="Coils"/>
    </source>
</evidence>
<dbReference type="SMART" id="SM00448">
    <property type="entry name" value="REC"/>
    <property type="match status" value="1"/>
</dbReference>
<keyword evidence="7" id="KW-0472">Membrane</keyword>
<dbReference type="InterPro" id="IPR003661">
    <property type="entry name" value="HisK_dim/P_dom"/>
</dbReference>
<dbReference type="Pfam" id="PF00512">
    <property type="entry name" value="HisKA"/>
    <property type="match status" value="1"/>
</dbReference>
<keyword evidence="7" id="KW-0812">Transmembrane</keyword>
<dbReference type="InterPro" id="IPR000014">
    <property type="entry name" value="PAS"/>
</dbReference>
<proteinExistence type="predicted"/>
<dbReference type="PANTHER" id="PTHR43065:SF42">
    <property type="entry name" value="TWO-COMPONENT SENSOR PPRA"/>
    <property type="match status" value="1"/>
</dbReference>
<evidence type="ECO:0000256" key="7">
    <source>
        <dbReference type="SAM" id="Phobius"/>
    </source>
</evidence>
<sequence>MIFLIQWSASTPPLPASVICIAATLLGGLAFLASGFLIPHRVAFQRLFWPEMVGAVGIYCTLWLWYVVEREQVQRIQRQVQAEAAQAQRGWQQYTEQQRTAIQDFLRRWPQLTPQQRQQEISRYVGQTPACLGVWRVDSEWTMLPLEVRATAAFEWTEVLQCEKTQAALRDPQQRLLVQPRSKGSSRRTLLLLIHPLPEELESGHLLAIYSLEDLLQQWVGRSLQTGFAVTVEDEEKVVFQWREGEREARPEWQQSLLLTWGDNRWRMTVWPTRDVLALEELSLPHWTLGVGLIMTLLLALVMHLALTASGRARALERENRQRQAAEAALRQSEQTYRTLVENLGQGVFWQDAQGRYVAVNGTFARWLGRPVEAILGAADEQLFPADRAARFAREFRQVLQDGTPVESEEAWETAQGRRMIRRMLTPVPDENGAAARGVLGICWDVTELRRLEMQLRQASKMDAIGQLAGGIAHDFNNLLTVIIGNLDLALANASSGREPADEKRSQQLQTALQAANRAAALTQRLLSFARNHQLDWRPVSLNSIIADVVEMLRRTIDPRIRIETACDPDLWPVRSDPNQLHQVLMNLCLNARDAITPPGVIRIEAQRLPAGSRRREQGLQVAAGDFIRLSVSDTGCGMSEEVQARIFEPFFTTKEPGKGTGLGLAMVFAIVRQHGGWIECQSQLGQGTRFDIYLPRAPVSEQSATPAVDEDHSLAEDTPLPPPRRTPTVLVVDDEEMVRNLAKAALLAQGWQVLEAADGQQAVEVFLQQRQAIDVVVLDLTMPVMSGHEVFRQLREIDPQVKVIFASGYAEEQLEESERQAMADFIKKPYRPQEVVHAVKAVLKQRSAGETKTHSQTLPELSIPSSVPSYSL</sequence>
<dbReference type="InterPro" id="IPR004358">
    <property type="entry name" value="Sig_transdc_His_kin-like_C"/>
</dbReference>
<dbReference type="Gene3D" id="1.10.287.130">
    <property type="match status" value="1"/>
</dbReference>
<dbReference type="Gene3D" id="3.30.565.10">
    <property type="entry name" value="Histidine kinase-like ATPase, C-terminal domain"/>
    <property type="match status" value="1"/>
</dbReference>
<evidence type="ECO:0000313" key="12">
    <source>
        <dbReference type="EMBL" id="MBA2226713.1"/>
    </source>
</evidence>
<dbReference type="InterPro" id="IPR005467">
    <property type="entry name" value="His_kinase_dom"/>
</dbReference>
<keyword evidence="3 4" id="KW-0597">Phosphoprotein</keyword>
<dbReference type="InterPro" id="IPR013656">
    <property type="entry name" value="PAS_4"/>
</dbReference>
<reference evidence="12 13" key="1">
    <citation type="submission" date="2020-07" db="EMBL/GenBank/DDBJ databases">
        <title>Thermogemmata thermophila gen. nov., sp. nov., a novel moderate thermophilic planctomycete from a Kamchatka hot spring.</title>
        <authorList>
            <person name="Elcheninov A.G."/>
            <person name="Podosokorskaya O.A."/>
            <person name="Kovaleva O.L."/>
            <person name="Novikov A."/>
            <person name="Bonch-Osmolovskaya E.A."/>
            <person name="Toshchakov S.V."/>
            <person name="Kublanov I.V."/>
        </authorList>
    </citation>
    <scope>NUCLEOTIDE SEQUENCE [LARGE SCALE GENOMIC DNA]</scope>
    <source>
        <strain evidence="12 13">2918</strain>
    </source>
</reference>
<evidence type="ECO:0000256" key="1">
    <source>
        <dbReference type="ARBA" id="ARBA00000085"/>
    </source>
</evidence>
<dbReference type="AlphaFoldDB" id="A0A7V9AC34"/>
<dbReference type="InterPro" id="IPR036097">
    <property type="entry name" value="HisK_dim/P_sf"/>
</dbReference>
<evidence type="ECO:0000259" key="10">
    <source>
        <dbReference type="PROSITE" id="PS50112"/>
    </source>
</evidence>
<protein>
    <recommendedName>
        <fullName evidence="2">histidine kinase</fullName>
        <ecNumber evidence="2">2.7.13.3</ecNumber>
    </recommendedName>
</protein>
<dbReference type="InterPro" id="IPR035965">
    <property type="entry name" value="PAS-like_dom_sf"/>
</dbReference>
<dbReference type="PROSITE" id="PS50109">
    <property type="entry name" value="HIS_KIN"/>
    <property type="match status" value="1"/>
</dbReference>
<dbReference type="SUPFAM" id="SSF47384">
    <property type="entry name" value="Homodimeric domain of signal transducing histidine kinase"/>
    <property type="match status" value="1"/>
</dbReference>
<dbReference type="SUPFAM" id="SSF55785">
    <property type="entry name" value="PYP-like sensor domain (PAS domain)"/>
    <property type="match status" value="1"/>
</dbReference>
<feature type="domain" description="Histidine kinase" evidence="8">
    <location>
        <begin position="471"/>
        <end position="699"/>
    </location>
</feature>
<dbReference type="InterPro" id="IPR001789">
    <property type="entry name" value="Sig_transdc_resp-reg_receiver"/>
</dbReference>
<dbReference type="SUPFAM" id="SSF55874">
    <property type="entry name" value="ATPase domain of HSP90 chaperone/DNA topoisomerase II/histidine kinase"/>
    <property type="match status" value="1"/>
</dbReference>
<feature type="transmembrane region" description="Helical" evidence="7">
    <location>
        <begin position="16"/>
        <end position="38"/>
    </location>
</feature>
<dbReference type="GO" id="GO:0000155">
    <property type="term" value="F:phosphorelay sensor kinase activity"/>
    <property type="evidence" value="ECO:0007669"/>
    <property type="project" value="InterPro"/>
</dbReference>
<dbReference type="SMART" id="SM00388">
    <property type="entry name" value="HisKA"/>
    <property type="match status" value="1"/>
</dbReference>